<sequence>MTSELHHHFDAGASGAPVLRAALPTQRAAAASGPVSAAGRPMTNVR</sequence>
<feature type="region of interest" description="Disordered" evidence="1">
    <location>
        <begin position="25"/>
        <end position="46"/>
    </location>
</feature>
<reference evidence="2 3" key="1">
    <citation type="submission" date="2020-06" db="EMBL/GenBank/DDBJ databases">
        <title>Schlegella sp. ID0723 isolated from air conditioner.</title>
        <authorList>
            <person name="Kim D.Y."/>
            <person name="Kim D.-U."/>
        </authorList>
    </citation>
    <scope>NUCLEOTIDE SEQUENCE [LARGE SCALE GENOMIC DNA]</scope>
    <source>
        <strain evidence="2 3">ID0723</strain>
    </source>
</reference>
<proteinExistence type="predicted"/>
<dbReference type="Proteomes" id="UP000529637">
    <property type="component" value="Unassembled WGS sequence"/>
</dbReference>
<comment type="caution">
    <text evidence="2">The sequence shown here is derived from an EMBL/GenBank/DDBJ whole genome shotgun (WGS) entry which is preliminary data.</text>
</comment>
<protein>
    <submittedName>
        <fullName evidence="2">Uncharacterized protein</fullName>
    </submittedName>
</protein>
<evidence type="ECO:0000256" key="1">
    <source>
        <dbReference type="SAM" id="MobiDB-lite"/>
    </source>
</evidence>
<name>A0A7Y6NL07_9BURK</name>
<evidence type="ECO:0000313" key="3">
    <source>
        <dbReference type="Proteomes" id="UP000529637"/>
    </source>
</evidence>
<dbReference type="EMBL" id="JABWMJ010000002">
    <property type="protein sequence ID" value="NUZ05070.1"/>
    <property type="molecule type" value="Genomic_DNA"/>
</dbReference>
<accession>A0A7Y6NL07</accession>
<organism evidence="2 3">
    <name type="scientific">Piscinibacter koreensis</name>
    <dbReference type="NCBI Taxonomy" id="2742824"/>
    <lineage>
        <taxon>Bacteria</taxon>
        <taxon>Pseudomonadati</taxon>
        <taxon>Pseudomonadota</taxon>
        <taxon>Betaproteobacteria</taxon>
        <taxon>Burkholderiales</taxon>
        <taxon>Sphaerotilaceae</taxon>
        <taxon>Piscinibacter</taxon>
    </lineage>
</organism>
<keyword evidence="3" id="KW-1185">Reference proteome</keyword>
<dbReference type="AlphaFoldDB" id="A0A7Y6NL07"/>
<gene>
    <name evidence="2" type="ORF">HQN59_04760</name>
</gene>
<evidence type="ECO:0000313" key="2">
    <source>
        <dbReference type="EMBL" id="NUZ05070.1"/>
    </source>
</evidence>